<proteinExistence type="predicted"/>
<sequence length="40" mass="4593">MAVSVETDAAGRYRVRSFYVVSQEEIDRKRAKGHVRLALK</sequence>
<dbReference type="HOGENOM" id="CLU_3295590_0_0_5"/>
<evidence type="ECO:0000313" key="1">
    <source>
        <dbReference type="EMBL" id="ACI98728.1"/>
    </source>
</evidence>
<dbReference type="Proteomes" id="UP000001591">
    <property type="component" value="Chromosome"/>
</dbReference>
<dbReference type="KEGG" id="rce:RC1_1324"/>
<keyword evidence="2" id="KW-1185">Reference proteome</keyword>
<gene>
    <name evidence="1" type="ordered locus">RC1_1324</name>
</gene>
<protein>
    <submittedName>
        <fullName evidence="1">Uncharacterized protein</fullName>
    </submittedName>
</protein>
<organism evidence="1 2">
    <name type="scientific">Rhodospirillum centenum (strain ATCC 51521 / SW)</name>
    <dbReference type="NCBI Taxonomy" id="414684"/>
    <lineage>
        <taxon>Bacteria</taxon>
        <taxon>Pseudomonadati</taxon>
        <taxon>Pseudomonadota</taxon>
        <taxon>Alphaproteobacteria</taxon>
        <taxon>Rhodospirillales</taxon>
        <taxon>Rhodospirillaceae</taxon>
        <taxon>Rhodospirillum</taxon>
    </lineage>
</organism>
<dbReference type="AlphaFoldDB" id="B6IMR2"/>
<evidence type="ECO:0000313" key="2">
    <source>
        <dbReference type="Proteomes" id="UP000001591"/>
    </source>
</evidence>
<accession>B6IMR2</accession>
<reference evidence="1 2" key="1">
    <citation type="journal article" date="2010" name="BMC Genomics">
        <title>Metabolic flexibility revealed in the genome of the cyst-forming alpha-1 proteobacterium Rhodospirillum centenum.</title>
        <authorList>
            <person name="Lu Y.K."/>
            <person name="Marden J."/>
            <person name="Han M."/>
            <person name="Swingley W.D."/>
            <person name="Mastrian S.D."/>
            <person name="Chowdhury S.R."/>
            <person name="Hao J."/>
            <person name="Helmy T."/>
            <person name="Kim S."/>
            <person name="Kurdoglu A.A."/>
            <person name="Matthies H.J."/>
            <person name="Rollo D."/>
            <person name="Stothard P."/>
            <person name="Blankenship R.E."/>
            <person name="Bauer C.E."/>
            <person name="Touchman J.W."/>
        </authorList>
    </citation>
    <scope>NUCLEOTIDE SEQUENCE [LARGE SCALE GENOMIC DNA]</scope>
    <source>
        <strain evidence="2">ATCC 51521 / SW</strain>
    </source>
</reference>
<name>B6IMR2_RHOCS</name>
<dbReference type="EMBL" id="CP000613">
    <property type="protein sequence ID" value="ACI98728.1"/>
    <property type="molecule type" value="Genomic_DNA"/>
</dbReference>